<dbReference type="EMBL" id="CP121694">
    <property type="protein sequence ID" value="WRO22632.1"/>
    <property type="molecule type" value="Genomic_DNA"/>
</dbReference>
<sequence length="344" mass="36898">MGYIISLILAIAGWKAMQIIKLPAAALLGPMLFVGIANIAGIGLTPFPPLVTSILQIILGIFVGVKIDREKVEFLKSGMAVPTLMVVFWTILSAIISSAVLIRLTNLDIATILFGATPGGIAEMSIVSMNYGADVAIVSLLQFLRLIMVITIIPMIAVRFRSVAKDEAAAAQDEQQPEQTKDKAKTYIIIGSGLIVGGAFTYFGLPAGGIIGGSIGVGATSIILNSRVNVPVFGVRIAQMGIGLIIGMRFRHDTLTAFGQLMVPSLIFSLLMVISGVLLAFSIKRLTNWDLATCMVCSAPAGISQMILVAADIKADLIKVTYFHLIRLLTIYLIINQIYQWYLN</sequence>
<gene>
    <name evidence="2" type="ORF">MFMK1_002470</name>
</gene>
<dbReference type="GO" id="GO:0016020">
    <property type="term" value="C:membrane"/>
    <property type="evidence" value="ECO:0007669"/>
    <property type="project" value="InterPro"/>
</dbReference>
<feature type="transmembrane region" description="Helical" evidence="1">
    <location>
        <begin position="322"/>
        <end position="342"/>
    </location>
</feature>
<dbReference type="GO" id="GO:0010468">
    <property type="term" value="P:regulation of gene expression"/>
    <property type="evidence" value="ECO:0007669"/>
    <property type="project" value="InterPro"/>
</dbReference>
<reference evidence="2 3" key="1">
    <citation type="submission" date="2023-04" db="EMBL/GenBank/DDBJ databases">
        <authorList>
            <person name="Hsu D."/>
        </authorList>
    </citation>
    <scope>NUCLEOTIDE SEQUENCE [LARGE SCALE GENOMIC DNA]</scope>
    <source>
        <strain evidence="2 3">MK1</strain>
    </source>
</reference>
<feature type="transmembrane region" description="Helical" evidence="1">
    <location>
        <begin position="79"/>
        <end position="102"/>
    </location>
</feature>
<dbReference type="PIRSF" id="PIRSF038991">
    <property type="entry name" value="Protein_AbrB"/>
    <property type="match status" value="1"/>
</dbReference>
<evidence type="ECO:0000256" key="1">
    <source>
        <dbReference type="SAM" id="Phobius"/>
    </source>
</evidence>
<organism evidence="2 3">
    <name type="scientific">Metallumcola ferriviriculae</name>
    <dbReference type="NCBI Taxonomy" id="3039180"/>
    <lineage>
        <taxon>Bacteria</taxon>
        <taxon>Bacillati</taxon>
        <taxon>Bacillota</taxon>
        <taxon>Clostridia</taxon>
        <taxon>Neomoorellales</taxon>
        <taxon>Desulfitibacteraceae</taxon>
        <taxon>Metallumcola</taxon>
    </lineage>
</organism>
<dbReference type="KEGG" id="dbc:MFMK1_002470"/>
<dbReference type="Proteomes" id="UP001329915">
    <property type="component" value="Chromosome"/>
</dbReference>
<dbReference type="RefSeq" id="WP_366922041.1">
    <property type="nucleotide sequence ID" value="NZ_CP121694.1"/>
</dbReference>
<feature type="transmembrane region" description="Helical" evidence="1">
    <location>
        <begin position="135"/>
        <end position="158"/>
    </location>
</feature>
<keyword evidence="3" id="KW-1185">Reference proteome</keyword>
<feature type="transmembrane region" description="Helical" evidence="1">
    <location>
        <begin position="24"/>
        <end position="44"/>
    </location>
</feature>
<feature type="transmembrane region" description="Helical" evidence="1">
    <location>
        <begin position="262"/>
        <end position="283"/>
    </location>
</feature>
<accession>A0AAU0UQ27</accession>
<keyword evidence="1" id="KW-1133">Transmembrane helix</keyword>
<evidence type="ECO:0000313" key="2">
    <source>
        <dbReference type="EMBL" id="WRO22632.1"/>
    </source>
</evidence>
<name>A0AAU0UQ27_9FIRM</name>
<dbReference type="NCBIfam" id="TIGR03082">
    <property type="entry name" value="Gneg_AbrB_dup"/>
    <property type="match status" value="2"/>
</dbReference>
<proteinExistence type="predicted"/>
<dbReference type="AlphaFoldDB" id="A0AAU0UQ27"/>
<dbReference type="PANTHER" id="PTHR38457">
    <property type="entry name" value="REGULATOR ABRB-RELATED"/>
    <property type="match status" value="1"/>
</dbReference>
<keyword evidence="1" id="KW-0812">Transmembrane</keyword>
<keyword evidence="1" id="KW-0472">Membrane</keyword>
<dbReference type="InterPro" id="IPR017516">
    <property type="entry name" value="AbrB_dup"/>
</dbReference>
<evidence type="ECO:0000313" key="3">
    <source>
        <dbReference type="Proteomes" id="UP001329915"/>
    </source>
</evidence>
<dbReference type="Pfam" id="PF05145">
    <property type="entry name" value="AbrB"/>
    <property type="match status" value="1"/>
</dbReference>
<dbReference type="InterPro" id="IPR007820">
    <property type="entry name" value="AbrB_fam"/>
</dbReference>
<protein>
    <submittedName>
        <fullName evidence="2">AbrB family transcriptional regulator</fullName>
    </submittedName>
</protein>
<dbReference type="PANTHER" id="PTHR38457:SF1">
    <property type="entry name" value="REGULATOR ABRB-RELATED"/>
    <property type="match status" value="1"/>
</dbReference>
<feature type="transmembrane region" description="Helical" evidence="1">
    <location>
        <begin position="50"/>
        <end position="67"/>
    </location>
</feature>
<feature type="transmembrane region" description="Helical" evidence="1">
    <location>
        <begin position="231"/>
        <end position="250"/>
    </location>
</feature>